<evidence type="ECO:0000256" key="7">
    <source>
        <dbReference type="SAM" id="MobiDB-lite"/>
    </source>
</evidence>
<feature type="transmembrane region" description="Helical" evidence="8">
    <location>
        <begin position="316"/>
        <end position="343"/>
    </location>
</feature>
<name>A0ABT8A891_9PROT</name>
<feature type="transmembrane region" description="Helical" evidence="8">
    <location>
        <begin position="183"/>
        <end position="205"/>
    </location>
</feature>
<evidence type="ECO:0000313" key="10">
    <source>
        <dbReference type="Proteomes" id="UP001529369"/>
    </source>
</evidence>
<dbReference type="Proteomes" id="UP001529369">
    <property type="component" value="Unassembled WGS sequence"/>
</dbReference>
<evidence type="ECO:0000256" key="3">
    <source>
        <dbReference type="ARBA" id="ARBA00022475"/>
    </source>
</evidence>
<feature type="transmembrane region" description="Helical" evidence="8">
    <location>
        <begin position="155"/>
        <end position="177"/>
    </location>
</feature>
<dbReference type="Pfam" id="PF03601">
    <property type="entry name" value="Cons_hypoth698"/>
    <property type="match status" value="1"/>
</dbReference>
<dbReference type="InterPro" id="IPR018383">
    <property type="entry name" value="UPF0324_pro"/>
</dbReference>
<protein>
    <submittedName>
        <fullName evidence="9">YeiH family protein</fullName>
    </submittedName>
</protein>
<evidence type="ECO:0000256" key="1">
    <source>
        <dbReference type="ARBA" id="ARBA00004651"/>
    </source>
</evidence>
<gene>
    <name evidence="9" type="ORF">QWZ14_16815</name>
</gene>
<evidence type="ECO:0000256" key="5">
    <source>
        <dbReference type="ARBA" id="ARBA00022989"/>
    </source>
</evidence>
<evidence type="ECO:0000313" key="9">
    <source>
        <dbReference type="EMBL" id="MDN3566033.1"/>
    </source>
</evidence>
<comment type="caution">
    <text evidence="9">The sequence shown here is derived from an EMBL/GenBank/DDBJ whole genome shotgun (WGS) entry which is preliminary data.</text>
</comment>
<evidence type="ECO:0000256" key="4">
    <source>
        <dbReference type="ARBA" id="ARBA00022692"/>
    </source>
</evidence>
<feature type="region of interest" description="Disordered" evidence="7">
    <location>
        <begin position="1"/>
        <end position="25"/>
    </location>
</feature>
<accession>A0ABT8A891</accession>
<dbReference type="PANTHER" id="PTHR30106:SF2">
    <property type="entry name" value="UPF0324 INNER MEMBRANE PROTEIN YEIH"/>
    <property type="match status" value="1"/>
</dbReference>
<keyword evidence="6 8" id="KW-0472">Membrane</keyword>
<dbReference type="PANTHER" id="PTHR30106">
    <property type="entry name" value="INNER MEMBRANE PROTEIN YEIH-RELATED"/>
    <property type="match status" value="1"/>
</dbReference>
<evidence type="ECO:0000256" key="6">
    <source>
        <dbReference type="ARBA" id="ARBA00023136"/>
    </source>
</evidence>
<sequence>MADLALPHRSVPNLPVPPTASARPSLPHTLADSATRVLPGLLLCAAVTLAAMALQAAEEVMFGRAWLEALVLAILIGTAVRTAWTPGARWHAGVAFAAKTLLEVAVVLLGASLSLGTIMAAGPGLLAGIAGVVAVAILLSYGIGRALRLPRRMAVLVACGNSICGNSAIAAVAPVIGADSEDVASSIAFTAVLGVIVVLALPLLVPLLHMTGLQYGVLAGLTVYAVPQVLAATAPIGAVAVQIGTLVKLVRVLMLAPVVLCLSLVASRLREEADEPQPHLTAGDRPMPGRIAVHHLVPWFILGFLAMAGLRSAGLIPAAALGPVGSVATVLTVLSMAALGLRVDVRVVARAGMRVVVAVTASLLVLGIVSLGLIRALGIAG</sequence>
<feature type="transmembrane region" description="Helical" evidence="8">
    <location>
        <begin position="125"/>
        <end position="143"/>
    </location>
</feature>
<feature type="transmembrane region" description="Helical" evidence="8">
    <location>
        <begin position="249"/>
        <end position="270"/>
    </location>
</feature>
<feature type="transmembrane region" description="Helical" evidence="8">
    <location>
        <begin position="63"/>
        <end position="84"/>
    </location>
</feature>
<reference evidence="10" key="1">
    <citation type="journal article" date="2019" name="Int. J. Syst. Evol. Microbiol.">
        <title>The Global Catalogue of Microorganisms (GCM) 10K type strain sequencing project: providing services to taxonomists for standard genome sequencing and annotation.</title>
        <authorList>
            <consortium name="The Broad Institute Genomics Platform"/>
            <consortium name="The Broad Institute Genome Sequencing Center for Infectious Disease"/>
            <person name="Wu L."/>
            <person name="Ma J."/>
        </authorList>
    </citation>
    <scope>NUCLEOTIDE SEQUENCE [LARGE SCALE GENOMIC DNA]</scope>
    <source>
        <strain evidence="10">CECT 7131</strain>
    </source>
</reference>
<evidence type="ECO:0000256" key="8">
    <source>
        <dbReference type="SAM" id="Phobius"/>
    </source>
</evidence>
<keyword evidence="5 8" id="KW-1133">Transmembrane helix</keyword>
<organism evidence="9 10">
    <name type="scientific">Paeniroseomonas aquatica</name>
    <dbReference type="NCBI Taxonomy" id="373043"/>
    <lineage>
        <taxon>Bacteria</taxon>
        <taxon>Pseudomonadati</taxon>
        <taxon>Pseudomonadota</taxon>
        <taxon>Alphaproteobacteria</taxon>
        <taxon>Acetobacterales</taxon>
        <taxon>Acetobacteraceae</taxon>
        <taxon>Paeniroseomonas</taxon>
    </lineage>
</organism>
<keyword evidence="10" id="KW-1185">Reference proteome</keyword>
<feature type="transmembrane region" description="Helical" evidence="8">
    <location>
        <begin position="355"/>
        <end position="378"/>
    </location>
</feature>
<proteinExistence type="inferred from homology"/>
<evidence type="ECO:0000256" key="2">
    <source>
        <dbReference type="ARBA" id="ARBA00007977"/>
    </source>
</evidence>
<comment type="subcellular location">
    <subcellularLocation>
        <location evidence="1">Cell membrane</location>
        <topology evidence="1">Multi-pass membrane protein</topology>
    </subcellularLocation>
</comment>
<feature type="transmembrane region" description="Helical" evidence="8">
    <location>
        <begin position="96"/>
        <end position="119"/>
    </location>
</feature>
<keyword evidence="3" id="KW-1003">Cell membrane</keyword>
<dbReference type="EMBL" id="JAUFPN010000159">
    <property type="protein sequence ID" value="MDN3566033.1"/>
    <property type="molecule type" value="Genomic_DNA"/>
</dbReference>
<keyword evidence="4 8" id="KW-0812">Transmembrane</keyword>
<comment type="similarity">
    <text evidence="2">Belongs to the UPF0324 family.</text>
</comment>
<feature type="transmembrane region" description="Helical" evidence="8">
    <location>
        <begin position="37"/>
        <end position="57"/>
    </location>
</feature>
<feature type="transmembrane region" description="Helical" evidence="8">
    <location>
        <begin position="291"/>
        <end position="310"/>
    </location>
</feature>
<dbReference type="RefSeq" id="WP_290317926.1">
    <property type="nucleotide sequence ID" value="NZ_JAUFPN010000159.1"/>
</dbReference>
<feature type="transmembrane region" description="Helical" evidence="8">
    <location>
        <begin position="217"/>
        <end position="243"/>
    </location>
</feature>